<dbReference type="PRINTS" id="PR00111">
    <property type="entry name" value="ABHYDROLASE"/>
</dbReference>
<dbReference type="Proteomes" id="UP001059617">
    <property type="component" value="Chromosome"/>
</dbReference>
<evidence type="ECO:0000256" key="1">
    <source>
        <dbReference type="SAM" id="MobiDB-lite"/>
    </source>
</evidence>
<accession>A0ABY5VS04</accession>
<proteinExistence type="predicted"/>
<dbReference type="Pfam" id="PF04248">
    <property type="entry name" value="NTP_transf_9"/>
    <property type="match status" value="2"/>
</dbReference>
<dbReference type="EMBL" id="CP073720">
    <property type="protein sequence ID" value="UWP80528.1"/>
    <property type="molecule type" value="Genomic_DNA"/>
</dbReference>
<reference evidence="4" key="1">
    <citation type="submission" date="2021-04" db="EMBL/GenBank/DDBJ databases">
        <authorList>
            <person name="Hartkoorn R.C."/>
            <person name="Beaudoing E."/>
            <person name="Hot D."/>
        </authorList>
    </citation>
    <scope>NUCLEOTIDE SEQUENCE</scope>
    <source>
        <strain evidence="4">NRRL B-16292</strain>
    </source>
</reference>
<evidence type="ECO:0000259" key="2">
    <source>
        <dbReference type="Pfam" id="PF04248"/>
    </source>
</evidence>
<evidence type="ECO:0000313" key="4">
    <source>
        <dbReference type="EMBL" id="UWP80528.1"/>
    </source>
</evidence>
<dbReference type="Gene3D" id="3.40.50.1820">
    <property type="entry name" value="alpha/beta hydrolase"/>
    <property type="match status" value="1"/>
</dbReference>
<evidence type="ECO:0000313" key="5">
    <source>
        <dbReference type="Proteomes" id="UP001059617"/>
    </source>
</evidence>
<organism evidence="4 5">
    <name type="scientific">Dactylosporangium fulvum</name>
    <dbReference type="NCBI Taxonomy" id="53359"/>
    <lineage>
        <taxon>Bacteria</taxon>
        <taxon>Bacillati</taxon>
        <taxon>Actinomycetota</taxon>
        <taxon>Actinomycetes</taxon>
        <taxon>Micromonosporales</taxon>
        <taxon>Micromonosporaceae</taxon>
        <taxon>Dactylosporangium</taxon>
    </lineage>
</organism>
<feature type="compositionally biased region" description="Polar residues" evidence="1">
    <location>
        <begin position="528"/>
        <end position="542"/>
    </location>
</feature>
<dbReference type="Gene3D" id="2.170.150.40">
    <property type="entry name" value="Domain of unknown function (DUF427)"/>
    <property type="match status" value="2"/>
</dbReference>
<dbReference type="InterPro" id="IPR000073">
    <property type="entry name" value="AB_hydrolase_1"/>
</dbReference>
<dbReference type="Pfam" id="PF12697">
    <property type="entry name" value="Abhydrolase_6"/>
    <property type="match status" value="1"/>
</dbReference>
<dbReference type="InterPro" id="IPR007361">
    <property type="entry name" value="DUF427"/>
</dbReference>
<reference evidence="4" key="2">
    <citation type="submission" date="2022-09" db="EMBL/GenBank/DDBJ databases">
        <title>Biosynthetic gene clusters of Dactylosporangioum fulvum.</title>
        <authorList>
            <person name="Caradec T."/>
        </authorList>
    </citation>
    <scope>NUCLEOTIDE SEQUENCE</scope>
    <source>
        <strain evidence="4">NRRL B-16292</strain>
    </source>
</reference>
<dbReference type="SUPFAM" id="SSF53474">
    <property type="entry name" value="alpha/beta-Hydrolases"/>
    <property type="match status" value="1"/>
</dbReference>
<feature type="domain" description="DUF427" evidence="2">
    <location>
        <begin position="139"/>
        <end position="231"/>
    </location>
</feature>
<sequence length="542" mass="58316">MSAPRWEPSERWVRGRRGDVTVVDSRRPVLVWEPGRPVPLYAFPEADVRTDLLRPAADPPAGEPHGAGATWYDLADGGEVAANAAWRFADPELAGHLAFAWFRAPVPAVEGWFEEDEEIFVHPRDPYKRVDAIPSSRHVVVSVDGVVVADSRDPVLVFETGLPIRYYLPPSDVRLELFEETASSTGCPYKGRARYWSLRAPGSAPPDVAWSYPDPLPAVAAIRDRIAFYNEAVDITVDGERLERPVTHFSAVADPPAGARRVAAGPDGGRVSALVWGDEPQYTFLHGAALNAHTWDDTVRALGRPALVLDLPGHGESDWRDDFDYAPGTIAPAVAAAVEELAGGRPQILVGQSLGGLTALAVAALRPDLVSTVVLVDVTPGIRAQDVRQVRSFLAGPLVFASRAQVARLAVEAGIAEPGPALDRGVWFNTRVREDGSVVFKHHFGSPPAGAAPVPVDHTGLWPALAAMTVPVLLVRATGGYLPDEMVAEFTARAPKAVVAELDARHNIQEHRPAERGSAPPATDLPTWCTSTCRPTRATASR</sequence>
<dbReference type="GO" id="GO:0016787">
    <property type="term" value="F:hydrolase activity"/>
    <property type="evidence" value="ECO:0007669"/>
    <property type="project" value="UniProtKB-KW"/>
</dbReference>
<name>A0ABY5VS04_9ACTN</name>
<gene>
    <name evidence="4" type="ORF">Dfulv_35965</name>
</gene>
<dbReference type="RefSeq" id="WP_259858290.1">
    <property type="nucleotide sequence ID" value="NZ_BAAAST010000135.1"/>
</dbReference>
<feature type="domain" description="AB hydrolase-1" evidence="3">
    <location>
        <begin position="284"/>
        <end position="515"/>
    </location>
</feature>
<protein>
    <submittedName>
        <fullName evidence="4">Alpha/beta fold hydrolase</fullName>
    </submittedName>
</protein>
<keyword evidence="4" id="KW-0378">Hydrolase</keyword>
<feature type="domain" description="DUF427" evidence="2">
    <location>
        <begin position="16"/>
        <end position="100"/>
    </location>
</feature>
<dbReference type="InterPro" id="IPR038694">
    <property type="entry name" value="DUF427_sf"/>
</dbReference>
<dbReference type="InterPro" id="IPR029058">
    <property type="entry name" value="AB_hydrolase_fold"/>
</dbReference>
<dbReference type="PANTHER" id="PTHR34310">
    <property type="entry name" value="DUF427 DOMAIN PROTEIN (AFU_ORTHOLOGUE AFUA_3G02220)"/>
    <property type="match status" value="1"/>
</dbReference>
<feature type="region of interest" description="Disordered" evidence="1">
    <location>
        <begin position="509"/>
        <end position="542"/>
    </location>
</feature>
<evidence type="ECO:0000259" key="3">
    <source>
        <dbReference type="Pfam" id="PF12697"/>
    </source>
</evidence>
<dbReference type="PANTHER" id="PTHR34310:SF9">
    <property type="entry name" value="BLR5716 PROTEIN"/>
    <property type="match status" value="1"/>
</dbReference>
<keyword evidence="5" id="KW-1185">Reference proteome</keyword>